<keyword evidence="12 26" id="KW-1133">Transmembrane helix</keyword>
<dbReference type="GO" id="GO:0005856">
    <property type="term" value="C:cytoskeleton"/>
    <property type="evidence" value="ECO:0007669"/>
    <property type="project" value="UniProtKB-SubCell"/>
</dbReference>
<reference evidence="28" key="1">
    <citation type="journal article" date="2021" name="Sci. Adv.">
        <title>The American lobster genome reveals insights on longevity, neural, and immune adaptations.</title>
        <authorList>
            <person name="Polinski J.M."/>
            <person name="Zimin A.V."/>
            <person name="Clark K.F."/>
            <person name="Kohn A.B."/>
            <person name="Sadowski N."/>
            <person name="Timp W."/>
            <person name="Ptitsyn A."/>
            <person name="Khanna P."/>
            <person name="Romanova D.Y."/>
            <person name="Williams P."/>
            <person name="Greenwood S.J."/>
            <person name="Moroz L.L."/>
            <person name="Walt D.R."/>
            <person name="Bodnar A.G."/>
        </authorList>
    </citation>
    <scope>NUCLEOTIDE SEQUENCE</scope>
    <source>
        <strain evidence="28">GMGI-L3</strain>
    </source>
</reference>
<dbReference type="GO" id="GO:0043236">
    <property type="term" value="F:laminin binding"/>
    <property type="evidence" value="ECO:0007669"/>
    <property type="project" value="TreeGrafter"/>
</dbReference>
<keyword evidence="8" id="KW-0964">Secreted</keyword>
<keyword evidence="29" id="KW-1185">Reference proteome</keyword>
<evidence type="ECO:0000256" key="2">
    <source>
        <dbReference type="ARBA" id="ARBA00004239"/>
    </source>
</evidence>
<dbReference type="EMBL" id="JAHLQT010029499">
    <property type="protein sequence ID" value="KAG7161352.1"/>
    <property type="molecule type" value="Genomic_DNA"/>
</dbReference>
<dbReference type="Pfam" id="PF05454">
    <property type="entry name" value="DAG1"/>
    <property type="match status" value="2"/>
</dbReference>
<dbReference type="GO" id="GO:0002009">
    <property type="term" value="P:morphogenesis of an epithelium"/>
    <property type="evidence" value="ECO:0007669"/>
    <property type="project" value="TreeGrafter"/>
</dbReference>
<keyword evidence="13" id="KW-0770">Synapse</keyword>
<evidence type="ECO:0000256" key="23">
    <source>
        <dbReference type="ARBA" id="ARBA00031034"/>
    </source>
</evidence>
<evidence type="ECO:0000313" key="28">
    <source>
        <dbReference type="EMBL" id="KAG7161352.1"/>
    </source>
</evidence>
<dbReference type="GO" id="GO:0005509">
    <property type="term" value="F:calcium ion binding"/>
    <property type="evidence" value="ECO:0007669"/>
    <property type="project" value="InterPro"/>
</dbReference>
<evidence type="ECO:0000256" key="4">
    <source>
        <dbReference type="ARBA" id="ARBA00004251"/>
    </source>
</evidence>
<evidence type="ECO:0000256" key="19">
    <source>
        <dbReference type="ARBA" id="ARBA00023567"/>
    </source>
</evidence>
<feature type="region of interest" description="Disordered" evidence="25">
    <location>
        <begin position="245"/>
        <end position="273"/>
    </location>
</feature>
<feature type="transmembrane region" description="Helical" evidence="26">
    <location>
        <begin position="769"/>
        <end position="795"/>
    </location>
</feature>
<keyword evidence="6" id="KW-1003">Cell membrane</keyword>
<dbReference type="PROSITE" id="PS51699">
    <property type="entry name" value="SEA_DG"/>
    <property type="match status" value="2"/>
</dbReference>
<dbReference type="Gene3D" id="2.60.40.10">
    <property type="entry name" value="Immunoglobulins"/>
    <property type="match status" value="1"/>
</dbReference>
<dbReference type="InterPro" id="IPR015919">
    <property type="entry name" value="Cadherin-like_sf"/>
</dbReference>
<keyword evidence="18" id="KW-0628">Postsynaptic cell membrane</keyword>
<evidence type="ECO:0000256" key="11">
    <source>
        <dbReference type="ARBA" id="ARBA00022729"/>
    </source>
</evidence>
<organism evidence="28 29">
    <name type="scientific">Homarus americanus</name>
    <name type="common">American lobster</name>
    <dbReference type="NCBI Taxonomy" id="6706"/>
    <lineage>
        <taxon>Eukaryota</taxon>
        <taxon>Metazoa</taxon>
        <taxon>Ecdysozoa</taxon>
        <taxon>Arthropoda</taxon>
        <taxon>Crustacea</taxon>
        <taxon>Multicrustacea</taxon>
        <taxon>Malacostraca</taxon>
        <taxon>Eumalacostraca</taxon>
        <taxon>Eucarida</taxon>
        <taxon>Decapoda</taxon>
        <taxon>Pleocyemata</taxon>
        <taxon>Astacidea</taxon>
        <taxon>Nephropoidea</taxon>
        <taxon>Nephropidae</taxon>
        <taxon>Homarus</taxon>
    </lineage>
</organism>
<dbReference type="InterPro" id="IPR008465">
    <property type="entry name" value="DAG1_C"/>
</dbReference>
<dbReference type="SUPFAM" id="SSF111006">
    <property type="entry name" value="Dystroglycan, domain 2"/>
    <property type="match status" value="1"/>
</dbReference>
<keyword evidence="14" id="KW-1015">Disulfide bond</keyword>
<dbReference type="GO" id="GO:0042383">
    <property type="term" value="C:sarcolemma"/>
    <property type="evidence" value="ECO:0007669"/>
    <property type="project" value="UniProtKB-SubCell"/>
</dbReference>
<accession>A0A8J5JN55</accession>
<dbReference type="InterPro" id="IPR041631">
    <property type="entry name" value="Alpha_DG1_N2"/>
</dbReference>
<evidence type="ECO:0000256" key="6">
    <source>
        <dbReference type="ARBA" id="ARBA00022475"/>
    </source>
</evidence>
<keyword evidence="10 26" id="KW-0812">Transmembrane</keyword>
<comment type="caution">
    <text evidence="28">The sequence shown here is derived from an EMBL/GenBank/DDBJ whole genome shotgun (WGS) entry which is preliminary data.</text>
</comment>
<evidence type="ECO:0000259" key="27">
    <source>
        <dbReference type="PROSITE" id="PS51699"/>
    </source>
</evidence>
<dbReference type="InterPro" id="IPR013783">
    <property type="entry name" value="Ig-like_fold"/>
</dbReference>
<feature type="domain" description="Peptidase S72" evidence="27">
    <location>
        <begin position="630"/>
        <end position="739"/>
    </location>
</feature>
<dbReference type="GO" id="GO:0005654">
    <property type="term" value="C:nucleoplasm"/>
    <property type="evidence" value="ECO:0007669"/>
    <property type="project" value="UniProtKB-SubCell"/>
</dbReference>
<evidence type="ECO:0000256" key="8">
    <source>
        <dbReference type="ARBA" id="ARBA00022525"/>
    </source>
</evidence>
<evidence type="ECO:0000256" key="17">
    <source>
        <dbReference type="ARBA" id="ARBA00023242"/>
    </source>
</evidence>
<feature type="compositionally biased region" description="Low complexity" evidence="25">
    <location>
        <begin position="853"/>
        <end position="863"/>
    </location>
</feature>
<evidence type="ECO:0000256" key="10">
    <source>
        <dbReference type="ARBA" id="ARBA00022692"/>
    </source>
</evidence>
<comment type="function">
    <text evidence="19">The dystroglycan complex is involved in a number of processes including laminin and basement membrane assembly, sarcolemmal stability, cell survival, peripheral nerve myelination, nodal structure, cell migration, and epithelial polarization.</text>
</comment>
<dbReference type="Proteomes" id="UP000747542">
    <property type="component" value="Unassembled WGS sequence"/>
</dbReference>
<dbReference type="SUPFAM" id="SSF49313">
    <property type="entry name" value="Cadherin-like"/>
    <property type="match status" value="1"/>
</dbReference>
<evidence type="ECO:0000256" key="21">
    <source>
        <dbReference type="ARBA" id="ARBA00026224"/>
    </source>
</evidence>
<comment type="subcellular location">
    <subcellularLocation>
        <location evidence="1">Cell membrane</location>
        <location evidence="1">Sarcolemma</location>
    </subcellularLocation>
    <subcellularLocation>
        <location evidence="4">Cell membrane</location>
        <topology evidence="4">Single-pass type I membrane protein</topology>
    </subcellularLocation>
    <subcellularLocation>
        <location evidence="3">Cytoplasm</location>
        <location evidence="3">Cytoskeleton</location>
    </subcellularLocation>
    <subcellularLocation>
        <location evidence="5">Nucleus</location>
        <location evidence="5">Nucleoplasm</location>
    </subcellularLocation>
    <subcellularLocation>
        <location evidence="24">Postsynaptic cell membrane</location>
    </subcellularLocation>
    <subcellularLocation>
        <location evidence="2">Secreted</location>
        <location evidence="2">Extracellular space</location>
    </subcellularLocation>
</comment>
<dbReference type="InterPro" id="IPR027468">
    <property type="entry name" value="Alpha-dystroglycan_domain_2"/>
</dbReference>
<proteinExistence type="predicted"/>
<feature type="compositionally biased region" description="Pro residues" evidence="25">
    <location>
        <begin position="899"/>
        <end position="914"/>
    </location>
</feature>
<name>A0A8J5JN55_HOMAM</name>
<evidence type="ECO:0000256" key="16">
    <source>
        <dbReference type="ARBA" id="ARBA00023212"/>
    </source>
</evidence>
<keyword evidence="26" id="KW-0472">Membrane</keyword>
<dbReference type="PANTHER" id="PTHR21559:SF21">
    <property type="entry name" value="DYSTROGLYCAN 1"/>
    <property type="match status" value="1"/>
</dbReference>
<comment type="function">
    <text evidence="20">Transmembrane protein that plays important roles in connecting the extracellular matrix to the cytoskeleton. Acts as a cell adhesion receptor in both muscle and non-muscle tissues. Receptor for both DMD and UTRN and, through these interactions, scaffolds axin to the cytoskeleton. Also functions in cell adhesion-mediated signaling and implicated in cell polarity.</text>
</comment>
<feature type="domain" description="Peptidase S72" evidence="27">
    <location>
        <begin position="375"/>
        <end position="491"/>
    </location>
</feature>
<dbReference type="InterPro" id="IPR006644">
    <property type="entry name" value="Cadg"/>
</dbReference>
<dbReference type="SMART" id="SM00736">
    <property type="entry name" value="CADG"/>
    <property type="match status" value="1"/>
</dbReference>
<keyword evidence="15" id="KW-0325">Glycoprotein</keyword>
<dbReference type="Pfam" id="PF18424">
    <property type="entry name" value="a_DG1_N2"/>
    <property type="match status" value="1"/>
</dbReference>
<evidence type="ECO:0000256" key="22">
    <source>
        <dbReference type="ARBA" id="ARBA00030092"/>
    </source>
</evidence>
<dbReference type="GO" id="GO:0007411">
    <property type="term" value="P:axon guidance"/>
    <property type="evidence" value="ECO:0007669"/>
    <property type="project" value="TreeGrafter"/>
</dbReference>
<keyword evidence="7" id="KW-0963">Cytoplasm</keyword>
<feature type="region of interest" description="Disordered" evidence="25">
    <location>
        <begin position="823"/>
        <end position="914"/>
    </location>
</feature>
<dbReference type="InterPro" id="IPR030398">
    <property type="entry name" value="SEA_DG_dom"/>
</dbReference>
<evidence type="ECO:0000256" key="5">
    <source>
        <dbReference type="ARBA" id="ARBA00004642"/>
    </source>
</evidence>
<dbReference type="Gene3D" id="3.30.70.1040">
    <property type="entry name" value="Dystroglycan, domain 2"/>
    <property type="match status" value="1"/>
</dbReference>
<evidence type="ECO:0000256" key="25">
    <source>
        <dbReference type="SAM" id="MobiDB-lite"/>
    </source>
</evidence>
<evidence type="ECO:0000256" key="24">
    <source>
        <dbReference type="ARBA" id="ARBA00034100"/>
    </source>
</evidence>
<evidence type="ECO:0000256" key="7">
    <source>
        <dbReference type="ARBA" id="ARBA00022490"/>
    </source>
</evidence>
<dbReference type="AlphaFoldDB" id="A0A8J5JN55"/>
<evidence type="ECO:0000256" key="18">
    <source>
        <dbReference type="ARBA" id="ARBA00023257"/>
    </source>
</evidence>
<evidence type="ECO:0000256" key="9">
    <source>
        <dbReference type="ARBA" id="ARBA00022553"/>
    </source>
</evidence>
<dbReference type="GO" id="GO:0005576">
    <property type="term" value="C:extracellular region"/>
    <property type="evidence" value="ECO:0007669"/>
    <property type="project" value="UniProtKB-SubCell"/>
</dbReference>
<keyword evidence="11" id="KW-0732">Signal</keyword>
<dbReference type="PANTHER" id="PTHR21559">
    <property type="entry name" value="DYSTROGLYCAN-RELATED"/>
    <property type="match status" value="1"/>
</dbReference>
<evidence type="ECO:0000256" key="3">
    <source>
        <dbReference type="ARBA" id="ARBA00004245"/>
    </source>
</evidence>
<evidence type="ECO:0000256" key="15">
    <source>
        <dbReference type="ARBA" id="ARBA00023180"/>
    </source>
</evidence>
<dbReference type="GO" id="GO:0021675">
    <property type="term" value="P:nerve development"/>
    <property type="evidence" value="ECO:0007669"/>
    <property type="project" value="TreeGrafter"/>
</dbReference>
<keyword evidence="17" id="KW-0539">Nucleus</keyword>
<evidence type="ECO:0000256" key="20">
    <source>
        <dbReference type="ARBA" id="ARBA00024991"/>
    </source>
</evidence>
<keyword evidence="16" id="KW-0206">Cytoskeleton</keyword>
<keyword evidence="9" id="KW-0597">Phosphoprotein</keyword>
<evidence type="ECO:0000256" key="1">
    <source>
        <dbReference type="ARBA" id="ARBA00004135"/>
    </source>
</evidence>
<evidence type="ECO:0000313" key="29">
    <source>
        <dbReference type="Proteomes" id="UP000747542"/>
    </source>
</evidence>
<sequence>MLSVILEAHLPTMEAKTRVKLLRSAMNFLGVKELSLMVAPHDFDPLADDSAIVAGPGSARMGNSGHRSESLSQLQWAVGCGGEVTKKKQGEVDHTEATAKGGELQRAVGAPVLGWHMTQMNPASKRVRRDIDYSGDDGVNYENYDYNYYDEDEEGVFLTFDDYEPETRVIPSLATPVFPEASATYYPGHGASPDGPLHFSPVPVSTPVYVPVKPTRVIEASPTVTYETAYTTDSPFLPDLEGSITRQPSTSVESTTPLTTTSTITKKPISPTRPIEATSVPTVAVTTEIGAKNLAPRIKNRIQKLAWIAGHVYRLPIPRDTFHDFEDGDTSNLRLVPLEKNIGRYTYHLEAIDSEGKTITDSIMIHVQQARQARNYNHRFTATFKLEKKYEFNFVYALEWQVKAVEKIAQAYNDPTTENINVRSISLDPIRLTWTNTSLADPRSTTCPTDELENLAEVVISGDDHEMTREIKEAFQPEFHLKRVHLHYLGPCERHGGAKPGAPRVPVQPVDSGGRGETFFNAPPIIRNQIDFLNATQGSLFRFQVPVDTCYDLEDGDSRRLTMRLLTSNLSPPPLDSWLQFDAANQEFFGIPLSGDTGKTEYILECVDVGGAKVNDALFVNVLPRPSRKLPPVEFSINIDTNYEQFMSDAHKKALLIDRIREVFDDSDASHVIVDSFRKGSVIVTWHNRSLPAEPCPNDEIRNLREIMVDDNGHLLLEFVNAFSPDFKVVGGSVKPTGACLGEDTPTHIEEVTHRPSVDKDLQGEDNDYLLNFIIPAVIIAAMLLLAAIIACCLYRRRRYGKMTMADDRTFVSKGIPIIFAEELDDRPDPAKSPVIMKDEKPPLPPPEYQRGSSPAASSTPPTSDRRRPQSGDVGDDTPSYQPPPPFTATNGASRHPRPNMPPTYRKPPTYVPP</sequence>
<evidence type="ECO:0000256" key="14">
    <source>
        <dbReference type="ARBA" id="ARBA00023157"/>
    </source>
</evidence>
<protein>
    <recommendedName>
        <fullName evidence="21">Dystroglycan 1</fullName>
    </recommendedName>
    <alternativeName>
        <fullName evidence="23">Dystroglycan</fullName>
    </alternativeName>
    <alternativeName>
        <fullName evidence="22">Dystrophin-associated glycoprotein 1</fullName>
    </alternativeName>
</protein>
<feature type="compositionally biased region" description="Low complexity" evidence="25">
    <location>
        <begin position="248"/>
        <end position="272"/>
    </location>
</feature>
<evidence type="ECO:0000256" key="12">
    <source>
        <dbReference type="ARBA" id="ARBA00022989"/>
    </source>
</evidence>
<evidence type="ECO:0000256" key="26">
    <source>
        <dbReference type="SAM" id="Phobius"/>
    </source>
</evidence>
<evidence type="ECO:0000256" key="13">
    <source>
        <dbReference type="ARBA" id="ARBA00023018"/>
    </source>
</evidence>
<gene>
    <name evidence="28" type="primary">DAG1-L</name>
    <name evidence="28" type="ORF">Hamer_G013985</name>
</gene>
<dbReference type="GO" id="GO:0045211">
    <property type="term" value="C:postsynaptic membrane"/>
    <property type="evidence" value="ECO:0007669"/>
    <property type="project" value="UniProtKB-SubCell"/>
</dbReference>
<dbReference type="GO" id="GO:0016011">
    <property type="term" value="C:dystroglycan complex"/>
    <property type="evidence" value="ECO:0007669"/>
    <property type="project" value="TreeGrafter"/>
</dbReference>